<dbReference type="Gramene" id="KOM51902">
    <property type="protein sequence ID" value="KOM51902"/>
    <property type="gene ID" value="LR48_Vigan09g056100"/>
</dbReference>
<dbReference type="Proteomes" id="UP000053144">
    <property type="component" value="Chromosome 9"/>
</dbReference>
<name>A0A0L9VAE7_PHAAN</name>
<evidence type="ECO:0000256" key="1">
    <source>
        <dbReference type="SAM" id="MobiDB-lite"/>
    </source>
</evidence>
<organism evidence="2 3">
    <name type="scientific">Phaseolus angularis</name>
    <name type="common">Azuki bean</name>
    <name type="synonym">Vigna angularis</name>
    <dbReference type="NCBI Taxonomy" id="3914"/>
    <lineage>
        <taxon>Eukaryota</taxon>
        <taxon>Viridiplantae</taxon>
        <taxon>Streptophyta</taxon>
        <taxon>Embryophyta</taxon>
        <taxon>Tracheophyta</taxon>
        <taxon>Spermatophyta</taxon>
        <taxon>Magnoliopsida</taxon>
        <taxon>eudicotyledons</taxon>
        <taxon>Gunneridae</taxon>
        <taxon>Pentapetalae</taxon>
        <taxon>rosids</taxon>
        <taxon>fabids</taxon>
        <taxon>Fabales</taxon>
        <taxon>Fabaceae</taxon>
        <taxon>Papilionoideae</taxon>
        <taxon>50 kb inversion clade</taxon>
        <taxon>NPAAA clade</taxon>
        <taxon>indigoferoid/millettioid clade</taxon>
        <taxon>Phaseoleae</taxon>
        <taxon>Vigna</taxon>
    </lineage>
</organism>
<proteinExistence type="predicted"/>
<dbReference type="EMBL" id="CM003379">
    <property type="protein sequence ID" value="KOM51902.1"/>
    <property type="molecule type" value="Genomic_DNA"/>
</dbReference>
<reference evidence="3" key="1">
    <citation type="journal article" date="2015" name="Proc. Natl. Acad. Sci. U.S.A.">
        <title>Genome sequencing of adzuki bean (Vigna angularis) provides insight into high starch and low fat accumulation and domestication.</title>
        <authorList>
            <person name="Yang K."/>
            <person name="Tian Z."/>
            <person name="Chen C."/>
            <person name="Luo L."/>
            <person name="Zhao B."/>
            <person name="Wang Z."/>
            <person name="Yu L."/>
            <person name="Li Y."/>
            <person name="Sun Y."/>
            <person name="Li W."/>
            <person name="Chen Y."/>
            <person name="Li Y."/>
            <person name="Zhang Y."/>
            <person name="Ai D."/>
            <person name="Zhao J."/>
            <person name="Shang C."/>
            <person name="Ma Y."/>
            <person name="Wu B."/>
            <person name="Wang M."/>
            <person name="Gao L."/>
            <person name="Sun D."/>
            <person name="Zhang P."/>
            <person name="Guo F."/>
            <person name="Wang W."/>
            <person name="Li Y."/>
            <person name="Wang J."/>
            <person name="Varshney R.K."/>
            <person name="Wang J."/>
            <person name="Ling H.Q."/>
            <person name="Wan P."/>
        </authorList>
    </citation>
    <scope>NUCLEOTIDE SEQUENCE</scope>
    <source>
        <strain evidence="3">cv. Jingnong 6</strain>
    </source>
</reference>
<feature type="region of interest" description="Disordered" evidence="1">
    <location>
        <begin position="141"/>
        <end position="172"/>
    </location>
</feature>
<accession>A0A0L9VAE7</accession>
<sequence>MIIHLDSSSRELHVAPAQLDSNAWASIQAFTAMCSALGITPTIPVFLHYFDVRPLPKGGWVSLTSVKDRPDFPYFPFIGQGTPRSSSLSPVNSLPAALLNAFAMRIVTKWRLVSCLPCLPTNPTSWLRGRMLDSALKPFHRKRKGQMEGERFASKKGRKEGTSSRPLPNGVFSPKFNMSDRTNFHMSSTHRALIEPLSESELTNAMVEMSIRVASLAWYLREFANRRGAEHVRAELAAEKKIFVDLQAIVWNAAEQGIQRWQQRCRVKTSGVSDGCRAVWKMEI</sequence>
<evidence type="ECO:0000313" key="2">
    <source>
        <dbReference type="EMBL" id="KOM51902.1"/>
    </source>
</evidence>
<gene>
    <name evidence="2" type="ORF">LR48_Vigan09g056100</name>
</gene>
<protein>
    <submittedName>
        <fullName evidence="2">Uncharacterized protein</fullName>
    </submittedName>
</protein>
<dbReference type="AlphaFoldDB" id="A0A0L9VAE7"/>
<evidence type="ECO:0000313" key="3">
    <source>
        <dbReference type="Proteomes" id="UP000053144"/>
    </source>
</evidence>